<evidence type="ECO:0000313" key="3">
    <source>
        <dbReference type="Proteomes" id="UP000225740"/>
    </source>
</evidence>
<evidence type="ECO:0000313" key="2">
    <source>
        <dbReference type="EMBL" id="PHQ36585.1"/>
    </source>
</evidence>
<sequence length="278" mass="31320">MTLLGKSFSVIILLLSGVFMVMALAVNASHRNWRDVVLGPTGLKAQIETIARTNEQLRDSRARTQASLDREQAARRTALAALQTQLDQLESQLRESESTVQQLQAKSTELAQIDRARAEELEKITADNTRLREQIRTEQQDRDTLFARTLELTDQMNSLRGVVQLQQDRNDQLHGQVTRYKEVVDAAGLNMNDPLDGAPPERNGTVLVVNRPRKLVEVSIGYDDGLRNGHFLEVTRGGRYVTRLKVRDTEPDRAVAEIMRDYSEGVVEEGDRVDTSIE</sequence>
<name>A0A2G1WC22_9BACT</name>
<keyword evidence="3" id="KW-1185">Reference proteome</keyword>
<reference evidence="2 3" key="1">
    <citation type="submission" date="2017-06" db="EMBL/GenBank/DDBJ databases">
        <title>Description of Rhodopirellula bahusiensis sp. nov.</title>
        <authorList>
            <person name="Kizina J."/>
            <person name="Harder J."/>
        </authorList>
    </citation>
    <scope>NUCLEOTIDE SEQUENCE [LARGE SCALE GENOMIC DNA]</scope>
    <source>
        <strain evidence="2 3">SWK21</strain>
    </source>
</reference>
<organism evidence="2 3">
    <name type="scientific">Rhodopirellula bahusiensis</name>
    <dbReference type="NCBI Taxonomy" id="2014065"/>
    <lineage>
        <taxon>Bacteria</taxon>
        <taxon>Pseudomonadati</taxon>
        <taxon>Planctomycetota</taxon>
        <taxon>Planctomycetia</taxon>
        <taxon>Pirellulales</taxon>
        <taxon>Pirellulaceae</taxon>
        <taxon>Rhodopirellula</taxon>
    </lineage>
</organism>
<feature type="coiled-coil region" evidence="1">
    <location>
        <begin position="43"/>
        <end position="141"/>
    </location>
</feature>
<comment type="caution">
    <text evidence="2">The sequence shown here is derived from an EMBL/GenBank/DDBJ whole genome shotgun (WGS) entry which is preliminary data.</text>
</comment>
<evidence type="ECO:0000256" key="1">
    <source>
        <dbReference type="SAM" id="Coils"/>
    </source>
</evidence>
<dbReference type="AlphaFoldDB" id="A0A2G1WC22"/>
<dbReference type="EMBL" id="NIZW01000002">
    <property type="protein sequence ID" value="PHQ36585.1"/>
    <property type="molecule type" value="Genomic_DNA"/>
</dbReference>
<protein>
    <submittedName>
        <fullName evidence="2">Uncharacterized protein</fullName>
    </submittedName>
</protein>
<gene>
    <name evidence="2" type="ORF">CEE69_04255</name>
</gene>
<dbReference type="OrthoDB" id="253764at2"/>
<accession>A0A2G1WC22</accession>
<keyword evidence="1" id="KW-0175">Coiled coil</keyword>
<proteinExistence type="predicted"/>
<dbReference type="Proteomes" id="UP000225740">
    <property type="component" value="Unassembled WGS sequence"/>
</dbReference>